<proteinExistence type="predicted"/>
<comment type="caution">
    <text evidence="2">The sequence shown here is derived from an EMBL/GenBank/DDBJ whole genome shotgun (WGS) entry which is preliminary data.</text>
</comment>
<feature type="region of interest" description="Disordered" evidence="1">
    <location>
        <begin position="53"/>
        <end position="83"/>
    </location>
</feature>
<dbReference type="EMBL" id="JAWNGG020000077">
    <property type="protein sequence ID" value="KAK9303533.1"/>
    <property type="molecule type" value="Genomic_DNA"/>
</dbReference>
<reference evidence="2 3" key="1">
    <citation type="submission" date="2024-05" db="EMBL/GenBank/DDBJ databases">
        <title>The nuclear and mitochondrial genome assemblies of Tetragonisca angustula (Apidae: Meliponini), a tiny yet remarkable pollinator in the Neotropics.</title>
        <authorList>
            <person name="Ferrari R."/>
            <person name="Ricardo P.C."/>
            <person name="Dias F.C."/>
            <person name="Araujo N.S."/>
            <person name="Soares D.O."/>
            <person name="Zhou Q.-S."/>
            <person name="Zhu C.-D."/>
            <person name="Coutinho L."/>
            <person name="Airas M.C."/>
            <person name="Batista T.M."/>
        </authorList>
    </citation>
    <scope>NUCLEOTIDE SEQUENCE [LARGE SCALE GENOMIC DNA]</scope>
    <source>
        <strain evidence="2">ASF017062</strain>
        <tissue evidence="2">Abdomen</tissue>
    </source>
</reference>
<feature type="compositionally biased region" description="Acidic residues" evidence="1">
    <location>
        <begin position="56"/>
        <end position="65"/>
    </location>
</feature>
<sequence length="116" mass="12416">MATGNSYYSRIVFGSALPPGKDRRACVVRSCGMRLPGWNVGKCVSVRGGMTRDVDVDVDGDDDEDRAGGKLFSDSSDDDNESYTGVTHCLRGISSRNSGNSALLNILHIGTRDGKE</sequence>
<dbReference type="Proteomes" id="UP001432146">
    <property type="component" value="Unassembled WGS sequence"/>
</dbReference>
<protein>
    <submittedName>
        <fullName evidence="2">Uncharacterized protein</fullName>
    </submittedName>
</protein>
<dbReference type="AlphaFoldDB" id="A0AAW1A2W8"/>
<name>A0AAW1A2W8_9HYME</name>
<gene>
    <name evidence="2" type="ORF">QLX08_004840</name>
</gene>
<keyword evidence="3" id="KW-1185">Reference proteome</keyword>
<evidence type="ECO:0000256" key="1">
    <source>
        <dbReference type="SAM" id="MobiDB-lite"/>
    </source>
</evidence>
<evidence type="ECO:0000313" key="3">
    <source>
        <dbReference type="Proteomes" id="UP001432146"/>
    </source>
</evidence>
<evidence type="ECO:0000313" key="2">
    <source>
        <dbReference type="EMBL" id="KAK9303533.1"/>
    </source>
</evidence>
<accession>A0AAW1A2W8</accession>
<organism evidence="2 3">
    <name type="scientific">Tetragonisca angustula</name>
    <dbReference type="NCBI Taxonomy" id="166442"/>
    <lineage>
        <taxon>Eukaryota</taxon>
        <taxon>Metazoa</taxon>
        <taxon>Ecdysozoa</taxon>
        <taxon>Arthropoda</taxon>
        <taxon>Hexapoda</taxon>
        <taxon>Insecta</taxon>
        <taxon>Pterygota</taxon>
        <taxon>Neoptera</taxon>
        <taxon>Endopterygota</taxon>
        <taxon>Hymenoptera</taxon>
        <taxon>Apocrita</taxon>
        <taxon>Aculeata</taxon>
        <taxon>Apoidea</taxon>
        <taxon>Anthophila</taxon>
        <taxon>Apidae</taxon>
        <taxon>Tetragonisca</taxon>
    </lineage>
</organism>